<name>A0ACB9N7P1_BAUVA</name>
<reference evidence="1 2" key="1">
    <citation type="journal article" date="2022" name="DNA Res.">
        <title>Chromosomal-level genome assembly of the orchid tree Bauhinia variegata (Leguminosae; Cercidoideae) supports the allotetraploid origin hypothesis of Bauhinia.</title>
        <authorList>
            <person name="Zhong Y."/>
            <person name="Chen Y."/>
            <person name="Zheng D."/>
            <person name="Pang J."/>
            <person name="Liu Y."/>
            <person name="Luo S."/>
            <person name="Meng S."/>
            <person name="Qian L."/>
            <person name="Wei D."/>
            <person name="Dai S."/>
            <person name="Zhou R."/>
        </authorList>
    </citation>
    <scope>NUCLEOTIDE SEQUENCE [LARGE SCALE GENOMIC DNA]</scope>
    <source>
        <strain evidence="1">BV-YZ2020</strain>
    </source>
</reference>
<organism evidence="1 2">
    <name type="scientific">Bauhinia variegata</name>
    <name type="common">Purple orchid tree</name>
    <name type="synonym">Phanera variegata</name>
    <dbReference type="NCBI Taxonomy" id="167791"/>
    <lineage>
        <taxon>Eukaryota</taxon>
        <taxon>Viridiplantae</taxon>
        <taxon>Streptophyta</taxon>
        <taxon>Embryophyta</taxon>
        <taxon>Tracheophyta</taxon>
        <taxon>Spermatophyta</taxon>
        <taxon>Magnoliopsida</taxon>
        <taxon>eudicotyledons</taxon>
        <taxon>Gunneridae</taxon>
        <taxon>Pentapetalae</taxon>
        <taxon>rosids</taxon>
        <taxon>fabids</taxon>
        <taxon>Fabales</taxon>
        <taxon>Fabaceae</taxon>
        <taxon>Cercidoideae</taxon>
        <taxon>Cercideae</taxon>
        <taxon>Bauhiniinae</taxon>
        <taxon>Bauhinia</taxon>
    </lineage>
</organism>
<evidence type="ECO:0000313" key="1">
    <source>
        <dbReference type="EMBL" id="KAI4331789.1"/>
    </source>
</evidence>
<proteinExistence type="predicted"/>
<keyword evidence="2" id="KW-1185">Reference proteome</keyword>
<evidence type="ECO:0000313" key="2">
    <source>
        <dbReference type="Proteomes" id="UP000828941"/>
    </source>
</evidence>
<sequence length="110" mass="12314">MMKTIGMMKIPKLTVVFTWPTSFQALLKFLPLQTMILILIIRASTLGYSVVALFIYSEGLNFQKFSLALGIPVGASLIDDLLPLMVTIGSWEYLTHSPTLFTHSIYCILN</sequence>
<comment type="caution">
    <text evidence="1">The sequence shown here is derived from an EMBL/GenBank/DDBJ whole genome shotgun (WGS) entry which is preliminary data.</text>
</comment>
<protein>
    <submittedName>
        <fullName evidence="1">Uncharacterized protein</fullName>
    </submittedName>
</protein>
<dbReference type="EMBL" id="CM039432">
    <property type="protein sequence ID" value="KAI4331789.1"/>
    <property type="molecule type" value="Genomic_DNA"/>
</dbReference>
<accession>A0ACB9N7P1</accession>
<dbReference type="Proteomes" id="UP000828941">
    <property type="component" value="Chromosome 7"/>
</dbReference>
<gene>
    <name evidence="1" type="ORF">L6164_016744</name>
</gene>